<protein>
    <submittedName>
        <fullName evidence="1">Uncharacterized protein</fullName>
    </submittedName>
</protein>
<gene>
    <name evidence="1" type="ORF">ACFO60_07945</name>
</gene>
<comment type="caution">
    <text evidence="1">The sequence shown here is derived from an EMBL/GenBank/DDBJ whole genome shotgun (WGS) entry which is preliminary data.</text>
</comment>
<organism evidence="1 2">
    <name type="scientific">Sphaerisporangium dianthi</name>
    <dbReference type="NCBI Taxonomy" id="1436120"/>
    <lineage>
        <taxon>Bacteria</taxon>
        <taxon>Bacillati</taxon>
        <taxon>Actinomycetota</taxon>
        <taxon>Actinomycetes</taxon>
        <taxon>Streptosporangiales</taxon>
        <taxon>Streptosporangiaceae</taxon>
        <taxon>Sphaerisporangium</taxon>
    </lineage>
</organism>
<dbReference type="EMBL" id="JBHSFP010000004">
    <property type="protein sequence ID" value="MFC4530693.1"/>
    <property type="molecule type" value="Genomic_DNA"/>
</dbReference>
<dbReference type="Proteomes" id="UP001596004">
    <property type="component" value="Unassembled WGS sequence"/>
</dbReference>
<proteinExistence type="predicted"/>
<reference evidence="2" key="1">
    <citation type="journal article" date="2019" name="Int. J. Syst. Evol. Microbiol.">
        <title>The Global Catalogue of Microorganisms (GCM) 10K type strain sequencing project: providing services to taxonomists for standard genome sequencing and annotation.</title>
        <authorList>
            <consortium name="The Broad Institute Genomics Platform"/>
            <consortium name="The Broad Institute Genome Sequencing Center for Infectious Disease"/>
            <person name="Wu L."/>
            <person name="Ma J."/>
        </authorList>
    </citation>
    <scope>NUCLEOTIDE SEQUENCE [LARGE SCALE GENOMIC DNA]</scope>
    <source>
        <strain evidence="2">CGMCC 4.7132</strain>
    </source>
</reference>
<evidence type="ECO:0000313" key="2">
    <source>
        <dbReference type="Proteomes" id="UP001596004"/>
    </source>
</evidence>
<dbReference type="RefSeq" id="WP_380838701.1">
    <property type="nucleotide sequence ID" value="NZ_JBHSFP010000004.1"/>
</dbReference>
<name>A0ABV9CD55_9ACTN</name>
<keyword evidence="2" id="KW-1185">Reference proteome</keyword>
<accession>A0ABV9CD55</accession>
<sequence length="66" mass="6839">MTATATDILTIEAVPGTGGAPVAGDGFAAPAGERRSARWMSCHMASSVHMRCVIEGSHRHGQTETT</sequence>
<evidence type="ECO:0000313" key="1">
    <source>
        <dbReference type="EMBL" id="MFC4530693.1"/>
    </source>
</evidence>